<proteinExistence type="predicted"/>
<protein>
    <submittedName>
        <fullName evidence="1">Uncharacterized protein</fullName>
    </submittedName>
</protein>
<name>A0ABD0M7D1_9CAEN</name>
<evidence type="ECO:0000313" key="2">
    <source>
        <dbReference type="Proteomes" id="UP001519460"/>
    </source>
</evidence>
<evidence type="ECO:0000313" key="1">
    <source>
        <dbReference type="EMBL" id="KAK7507351.1"/>
    </source>
</evidence>
<dbReference type="EMBL" id="JACVVK020000004">
    <property type="protein sequence ID" value="KAK7507351.1"/>
    <property type="molecule type" value="Genomic_DNA"/>
</dbReference>
<comment type="caution">
    <text evidence="1">The sequence shown here is derived from an EMBL/GenBank/DDBJ whole genome shotgun (WGS) entry which is preliminary data.</text>
</comment>
<dbReference type="AlphaFoldDB" id="A0ABD0M7D1"/>
<dbReference type="Proteomes" id="UP001519460">
    <property type="component" value="Unassembled WGS sequence"/>
</dbReference>
<sequence length="177" mass="20352">MVWTEDSSQNCGPVQPLIGRELTDRLFPQQMLVAFRRSLVLGETVRSASSRRSPDIAWTFDGQNSFLFQPASNLRKAIRRISRAVFSGVDDRTTQYRQSIISFTRGPGWGETRSHFQRPPSPITVGKGFCLERSIALRPRPRQEVEIYVQWVRRKYRGHRLLASLADVFEGQRSAEK</sequence>
<organism evidence="1 2">
    <name type="scientific">Batillaria attramentaria</name>
    <dbReference type="NCBI Taxonomy" id="370345"/>
    <lineage>
        <taxon>Eukaryota</taxon>
        <taxon>Metazoa</taxon>
        <taxon>Spiralia</taxon>
        <taxon>Lophotrochozoa</taxon>
        <taxon>Mollusca</taxon>
        <taxon>Gastropoda</taxon>
        <taxon>Caenogastropoda</taxon>
        <taxon>Sorbeoconcha</taxon>
        <taxon>Cerithioidea</taxon>
        <taxon>Batillariidae</taxon>
        <taxon>Batillaria</taxon>
    </lineage>
</organism>
<gene>
    <name evidence="1" type="ORF">BaRGS_00001286</name>
</gene>
<accession>A0ABD0M7D1</accession>
<reference evidence="1 2" key="1">
    <citation type="journal article" date="2023" name="Sci. Data">
        <title>Genome assembly of the Korean intertidal mud-creeper Batillaria attramentaria.</title>
        <authorList>
            <person name="Patra A.K."/>
            <person name="Ho P.T."/>
            <person name="Jun S."/>
            <person name="Lee S.J."/>
            <person name="Kim Y."/>
            <person name="Won Y.J."/>
        </authorList>
    </citation>
    <scope>NUCLEOTIDE SEQUENCE [LARGE SCALE GENOMIC DNA]</scope>
    <source>
        <strain evidence="1">Wonlab-2016</strain>
    </source>
</reference>
<keyword evidence="2" id="KW-1185">Reference proteome</keyword>